<evidence type="ECO:0000256" key="11">
    <source>
        <dbReference type="SAM" id="Phobius"/>
    </source>
</evidence>
<dbReference type="GO" id="GO:0005886">
    <property type="term" value="C:plasma membrane"/>
    <property type="evidence" value="ECO:0007669"/>
    <property type="project" value="UniProtKB-SubCell"/>
</dbReference>
<dbReference type="GO" id="GO:0046677">
    <property type="term" value="P:response to antibiotic"/>
    <property type="evidence" value="ECO:0007669"/>
    <property type="project" value="UniProtKB-KW"/>
</dbReference>
<keyword evidence="13" id="KW-1185">Reference proteome</keyword>
<evidence type="ECO:0000256" key="7">
    <source>
        <dbReference type="ARBA" id="ARBA00022989"/>
    </source>
</evidence>
<gene>
    <name evidence="12" type="ORF">SAMN05216313_12761</name>
</gene>
<dbReference type="InterPro" id="IPR002528">
    <property type="entry name" value="MATE_fam"/>
</dbReference>
<dbReference type="GeneID" id="93280989"/>
<reference evidence="13" key="1">
    <citation type="submission" date="2016-10" db="EMBL/GenBank/DDBJ databases">
        <authorList>
            <person name="Varghese N."/>
            <person name="Submissions S."/>
        </authorList>
    </citation>
    <scope>NUCLEOTIDE SEQUENCE [LARGE SCALE GENOMIC DNA]</scope>
    <source>
        <strain evidence="13">NLAE-zl-G277</strain>
    </source>
</reference>
<evidence type="ECO:0000256" key="8">
    <source>
        <dbReference type="ARBA" id="ARBA00023136"/>
    </source>
</evidence>
<feature type="transmembrane region" description="Helical" evidence="11">
    <location>
        <begin position="413"/>
        <end position="431"/>
    </location>
</feature>
<feature type="transmembrane region" description="Helical" evidence="11">
    <location>
        <begin position="91"/>
        <end position="112"/>
    </location>
</feature>
<feature type="transmembrane region" description="Helical" evidence="11">
    <location>
        <begin position="266"/>
        <end position="288"/>
    </location>
</feature>
<feature type="transmembrane region" description="Helical" evidence="11">
    <location>
        <begin position="232"/>
        <end position="254"/>
    </location>
</feature>
<feature type="transmembrane region" description="Helical" evidence="11">
    <location>
        <begin position="389"/>
        <end position="407"/>
    </location>
</feature>
<feature type="transmembrane region" description="Helical" evidence="11">
    <location>
        <begin position="161"/>
        <end position="180"/>
    </location>
</feature>
<evidence type="ECO:0000256" key="4">
    <source>
        <dbReference type="ARBA" id="ARBA00022448"/>
    </source>
</evidence>
<dbReference type="RefSeq" id="WP_092368524.1">
    <property type="nucleotide sequence ID" value="NZ_FOIM01000027.1"/>
</dbReference>
<feature type="transmembrane region" description="Helical" evidence="11">
    <location>
        <begin position="12"/>
        <end position="32"/>
    </location>
</feature>
<evidence type="ECO:0000256" key="6">
    <source>
        <dbReference type="ARBA" id="ARBA00022692"/>
    </source>
</evidence>
<keyword evidence="5" id="KW-1003">Cell membrane</keyword>
<dbReference type="PIRSF" id="PIRSF006603">
    <property type="entry name" value="DinF"/>
    <property type="match status" value="1"/>
</dbReference>
<feature type="transmembrane region" description="Helical" evidence="11">
    <location>
        <begin position="132"/>
        <end position="149"/>
    </location>
</feature>
<comment type="similarity">
    <text evidence="2">Belongs to the multi antimicrobial extrusion (MATE) (TC 2.A.66.1) family. MepA subfamily.</text>
</comment>
<evidence type="ECO:0000256" key="9">
    <source>
        <dbReference type="ARBA" id="ARBA00023251"/>
    </source>
</evidence>
<dbReference type="Proteomes" id="UP000198508">
    <property type="component" value="Unassembled WGS sequence"/>
</dbReference>
<keyword evidence="6 11" id="KW-0812">Transmembrane</keyword>
<organism evidence="12 13">
    <name type="scientific">Enterocloster lavalensis</name>
    <dbReference type="NCBI Taxonomy" id="460384"/>
    <lineage>
        <taxon>Bacteria</taxon>
        <taxon>Bacillati</taxon>
        <taxon>Bacillota</taxon>
        <taxon>Clostridia</taxon>
        <taxon>Lachnospirales</taxon>
        <taxon>Lachnospiraceae</taxon>
        <taxon>Enterocloster</taxon>
    </lineage>
</organism>
<dbReference type="InterPro" id="IPR045070">
    <property type="entry name" value="MATE_MepA-like"/>
</dbReference>
<dbReference type="STRING" id="460384.SAMN05216313_12761"/>
<keyword evidence="9" id="KW-0046">Antibiotic resistance</keyword>
<evidence type="ECO:0000256" key="2">
    <source>
        <dbReference type="ARBA" id="ARBA00008417"/>
    </source>
</evidence>
<dbReference type="InterPro" id="IPR048279">
    <property type="entry name" value="MdtK-like"/>
</dbReference>
<dbReference type="GO" id="GO:0015297">
    <property type="term" value="F:antiporter activity"/>
    <property type="evidence" value="ECO:0007669"/>
    <property type="project" value="InterPro"/>
</dbReference>
<keyword evidence="8 11" id="KW-0472">Membrane</keyword>
<evidence type="ECO:0000256" key="10">
    <source>
        <dbReference type="SAM" id="MobiDB-lite"/>
    </source>
</evidence>
<feature type="transmembrane region" description="Helical" evidence="11">
    <location>
        <begin position="52"/>
        <end position="79"/>
    </location>
</feature>
<evidence type="ECO:0000313" key="12">
    <source>
        <dbReference type="EMBL" id="SEU06224.1"/>
    </source>
</evidence>
<dbReference type="CDD" id="cd13143">
    <property type="entry name" value="MATE_MepA_like"/>
    <property type="match status" value="1"/>
</dbReference>
<dbReference type="GO" id="GO:0042910">
    <property type="term" value="F:xenobiotic transmembrane transporter activity"/>
    <property type="evidence" value="ECO:0007669"/>
    <property type="project" value="InterPro"/>
</dbReference>
<evidence type="ECO:0000256" key="3">
    <source>
        <dbReference type="ARBA" id="ARBA00022106"/>
    </source>
</evidence>
<evidence type="ECO:0000256" key="1">
    <source>
        <dbReference type="ARBA" id="ARBA00004651"/>
    </source>
</evidence>
<dbReference type="InterPro" id="IPR051327">
    <property type="entry name" value="MATE_MepA_subfamily"/>
</dbReference>
<proteinExistence type="inferred from homology"/>
<dbReference type="AlphaFoldDB" id="A0A1I0JAE6"/>
<feature type="transmembrane region" description="Helical" evidence="11">
    <location>
        <begin position="355"/>
        <end position="377"/>
    </location>
</feature>
<comment type="subcellular location">
    <subcellularLocation>
        <location evidence="1">Cell membrane</location>
        <topology evidence="1">Multi-pass membrane protein</topology>
    </subcellularLocation>
</comment>
<name>A0A1I0JAE6_9FIRM</name>
<feature type="transmembrane region" description="Helical" evidence="11">
    <location>
        <begin position="309"/>
        <end position="335"/>
    </location>
</feature>
<dbReference type="PANTHER" id="PTHR43823:SF3">
    <property type="entry name" value="MULTIDRUG EXPORT PROTEIN MEPA"/>
    <property type="match status" value="1"/>
</dbReference>
<feature type="transmembrane region" description="Helical" evidence="11">
    <location>
        <begin position="186"/>
        <end position="211"/>
    </location>
</feature>
<protein>
    <recommendedName>
        <fullName evidence="3">Multidrug export protein MepA</fullName>
    </recommendedName>
</protein>
<feature type="region of interest" description="Disordered" evidence="10">
    <location>
        <begin position="441"/>
        <end position="469"/>
    </location>
</feature>
<keyword evidence="4" id="KW-0813">Transport</keyword>
<evidence type="ECO:0000256" key="5">
    <source>
        <dbReference type="ARBA" id="ARBA00022475"/>
    </source>
</evidence>
<sequence>MNFEGISLKKNFWRFVWPSVVAQWIFALYTMVDGMFVARGVSESALAAVNIVSPFVNFLFSVSILFAVGTSTIVAIYLGQGKHLEANQANTQNLIVSAAVSLLITVVMWLGVNPAVRFLGATEATMEYARHYILSILPFAWCFILSYTFETLVKTDGYPRFATIVVSLGAVINCILDYLFVMVFHWGVAGAGVATGISQMIPVFLYLKHFLGPKAVIRFAKPRWDFGQLGRVVKIGLSSGLTELSAGITVLMFNHAILRYIGEQGVVSYTIIAYVNMIVVMSMAGISQGIQPLISFYYGKQDHKVCKKLLRYSLAATVGLAGAAFLACMGGAQLLVNVFISKELTGLRVYSASVFRIFSVSFLIVGFNVVGSGYFTAVERPKESLVISLGRGVVILFAALAGCIALFGGEGIWWAPTVSEAACLGITLLLVRRMAGREERERTEGGISAGPASPEAGNTGGTAERTLPG</sequence>
<dbReference type="EMBL" id="FOIM01000027">
    <property type="protein sequence ID" value="SEU06224.1"/>
    <property type="molecule type" value="Genomic_DNA"/>
</dbReference>
<dbReference type="PANTHER" id="PTHR43823">
    <property type="entry name" value="SPORULATION PROTEIN YKVU"/>
    <property type="match status" value="1"/>
</dbReference>
<accession>A0A1I0JAE6</accession>
<keyword evidence="7 11" id="KW-1133">Transmembrane helix</keyword>
<dbReference type="Pfam" id="PF01554">
    <property type="entry name" value="MatE"/>
    <property type="match status" value="2"/>
</dbReference>
<evidence type="ECO:0000313" key="13">
    <source>
        <dbReference type="Proteomes" id="UP000198508"/>
    </source>
</evidence>